<accession>A0AAQ3JVW3</accession>
<sequence length="289" mass="32898">MGASESLLSKQQLQQQPIDEITTVSERIEGIDSLLEHVRALKISFLLTLWRPEFKLLLATLGEKGCKYYTKCTTGAGDAFVGAFLWKLVDDQSVLQLFQKWIPAEAVDLVSRLLKYSPNLRFTAMEACAHPFFDELRDPNTCLLDGNPLPPLFNFTPLLSFSISLSCSPQLIQRFLPEHTKHTLGIEDDEEEREYSRLRSKLEVPIQDFDSTHLKCKKKHWNSFNTSFLCDSTDVLKEIEKHGVLTVNDDDKLLTKELRCHKCCSVHPNIPRLKSHITNCKAPLPNSPS</sequence>
<gene>
    <name evidence="2" type="ORF">Cni_G05941</name>
</gene>
<organism evidence="2 3">
    <name type="scientific">Canna indica</name>
    <name type="common">Indian-shot</name>
    <dbReference type="NCBI Taxonomy" id="4628"/>
    <lineage>
        <taxon>Eukaryota</taxon>
        <taxon>Viridiplantae</taxon>
        <taxon>Streptophyta</taxon>
        <taxon>Embryophyta</taxon>
        <taxon>Tracheophyta</taxon>
        <taxon>Spermatophyta</taxon>
        <taxon>Magnoliopsida</taxon>
        <taxon>Liliopsida</taxon>
        <taxon>Zingiberales</taxon>
        <taxon>Cannaceae</taxon>
        <taxon>Canna</taxon>
    </lineage>
</organism>
<dbReference type="GO" id="GO:0003697">
    <property type="term" value="F:single-stranded DNA binding"/>
    <property type="evidence" value="ECO:0007669"/>
    <property type="project" value="TreeGrafter"/>
</dbReference>
<dbReference type="GO" id="GO:0003725">
    <property type="term" value="F:double-stranded RNA binding"/>
    <property type="evidence" value="ECO:0007669"/>
    <property type="project" value="TreeGrafter"/>
</dbReference>
<keyword evidence="3" id="KW-1185">Reference proteome</keyword>
<dbReference type="AlphaFoldDB" id="A0AAQ3JVW3"/>
<dbReference type="Pfam" id="PF16278">
    <property type="entry name" value="zf-C2HE"/>
    <property type="match status" value="1"/>
</dbReference>
<dbReference type="Gene3D" id="1.10.510.10">
    <property type="entry name" value="Transferase(Phosphotransferase) domain 1"/>
    <property type="match status" value="1"/>
</dbReference>
<dbReference type="PANTHER" id="PTHR12486:SF4">
    <property type="entry name" value="APRATAXIN"/>
    <property type="match status" value="1"/>
</dbReference>
<dbReference type="GO" id="GO:0033699">
    <property type="term" value="F:DNA 5'-adenosine monophosphate hydrolase activity"/>
    <property type="evidence" value="ECO:0007669"/>
    <property type="project" value="TreeGrafter"/>
</dbReference>
<dbReference type="GO" id="GO:0030983">
    <property type="term" value="F:mismatched DNA binding"/>
    <property type="evidence" value="ECO:0007669"/>
    <property type="project" value="TreeGrafter"/>
</dbReference>
<protein>
    <recommendedName>
        <fullName evidence="1">Aprataxin C2HE/C2H2/C2HC zinc finger domain-containing protein</fullName>
    </recommendedName>
</protein>
<dbReference type="GO" id="GO:0000012">
    <property type="term" value="P:single strand break repair"/>
    <property type="evidence" value="ECO:0007669"/>
    <property type="project" value="TreeGrafter"/>
</dbReference>
<dbReference type="InterPro" id="IPR032566">
    <property type="entry name" value="Znf-C2HE"/>
</dbReference>
<dbReference type="GO" id="GO:0005634">
    <property type="term" value="C:nucleus"/>
    <property type="evidence" value="ECO:0007669"/>
    <property type="project" value="TreeGrafter"/>
</dbReference>
<dbReference type="EMBL" id="CP136891">
    <property type="protein sequence ID" value="WOK97233.1"/>
    <property type="molecule type" value="Genomic_DNA"/>
</dbReference>
<dbReference type="InterPro" id="IPR011009">
    <property type="entry name" value="Kinase-like_dom_sf"/>
</dbReference>
<dbReference type="Gene3D" id="3.30.428.10">
    <property type="entry name" value="HIT-like"/>
    <property type="match status" value="1"/>
</dbReference>
<dbReference type="SUPFAM" id="SSF53613">
    <property type="entry name" value="Ribokinase-like"/>
    <property type="match status" value="1"/>
</dbReference>
<evidence type="ECO:0000259" key="1">
    <source>
        <dbReference type="Pfam" id="PF16278"/>
    </source>
</evidence>
<evidence type="ECO:0000313" key="3">
    <source>
        <dbReference type="Proteomes" id="UP001327560"/>
    </source>
</evidence>
<dbReference type="Proteomes" id="UP001327560">
    <property type="component" value="Chromosome 2"/>
</dbReference>
<evidence type="ECO:0000313" key="2">
    <source>
        <dbReference type="EMBL" id="WOK97233.1"/>
    </source>
</evidence>
<feature type="domain" description="Aprataxin C2HE/C2H2/C2HC zinc finger" evidence="1">
    <location>
        <begin position="225"/>
        <end position="279"/>
    </location>
</feature>
<reference evidence="2 3" key="1">
    <citation type="submission" date="2023-10" db="EMBL/GenBank/DDBJ databases">
        <title>Chromosome-scale genome assembly provides insights into flower coloration mechanisms of Canna indica.</title>
        <authorList>
            <person name="Li C."/>
        </authorList>
    </citation>
    <scope>NUCLEOTIDE SEQUENCE [LARGE SCALE GENOMIC DNA]</scope>
    <source>
        <tissue evidence="2">Flower</tissue>
    </source>
</reference>
<dbReference type="InterPro" id="IPR036265">
    <property type="entry name" value="HIT-like_sf"/>
</dbReference>
<dbReference type="GO" id="GO:1990165">
    <property type="term" value="F:single-strand break-containing DNA binding"/>
    <property type="evidence" value="ECO:0007669"/>
    <property type="project" value="TreeGrafter"/>
</dbReference>
<proteinExistence type="predicted"/>
<dbReference type="SUPFAM" id="SSF56112">
    <property type="entry name" value="Protein kinase-like (PK-like)"/>
    <property type="match status" value="1"/>
</dbReference>
<dbReference type="InterPro" id="IPR029056">
    <property type="entry name" value="Ribokinase-like"/>
</dbReference>
<dbReference type="PANTHER" id="PTHR12486">
    <property type="entry name" value="APRATAXIN-RELATED"/>
    <property type="match status" value="1"/>
</dbReference>
<name>A0AAQ3JVW3_9LILI</name>